<evidence type="ECO:0000313" key="3">
    <source>
        <dbReference type="Proteomes" id="UP000661112"/>
    </source>
</evidence>
<sequence length="284" mass="32103">MGQTTTSTSIPGSSLTERDPQVIESLMPIWEWFYRYYFRVKTDGWHHIPTEGKVLLVGSHNGGIASPDLIMMMYDWFSRFGTQRLVYGLMHPYAWKVNPQIANLAQKIGAIVAHPKAASAAFDIGASVLVYPGGQYDMFRPHSQRYKINLAGHRGFIKLALKKEVPIVPVISVGAHDTLIILSDCHDLLKQLQQLRLPWLDQVDPGVFPIYLGLPWGLAIGPLPNIPLPVQIHTRVCRPIIFERYGTDAARDRNYVNECYQLVYTQMQQELDNLAQTATSRTNC</sequence>
<dbReference type="CDD" id="cd07987">
    <property type="entry name" value="LPLAT_MGAT-like"/>
    <property type="match status" value="1"/>
</dbReference>
<keyword evidence="2" id="KW-0808">Transferase</keyword>
<dbReference type="Pfam" id="PF01553">
    <property type="entry name" value="Acyltransferase"/>
    <property type="match status" value="1"/>
</dbReference>
<comment type="caution">
    <text evidence="2">The sequence shown here is derived from an EMBL/GenBank/DDBJ whole genome shotgun (WGS) entry which is preliminary data.</text>
</comment>
<evidence type="ECO:0000259" key="1">
    <source>
        <dbReference type="Pfam" id="PF01553"/>
    </source>
</evidence>
<dbReference type="PANTHER" id="PTHR22753:SF14">
    <property type="entry name" value="MONOACYLGLYCEROL_DIACYLGLYCEROL O-ACYLTRANSFERASE"/>
    <property type="match status" value="1"/>
</dbReference>
<dbReference type="EMBL" id="JACJSG010000028">
    <property type="protein sequence ID" value="MBD2502850.1"/>
    <property type="molecule type" value="Genomic_DNA"/>
</dbReference>
<keyword evidence="3" id="KW-1185">Reference proteome</keyword>
<dbReference type="InterPro" id="IPR016676">
    <property type="entry name" value="P_lipid/glycerol_AcTrfase_prd"/>
</dbReference>
<reference evidence="2 3" key="1">
    <citation type="journal article" date="2020" name="ISME J.">
        <title>Comparative genomics reveals insights into cyanobacterial evolution and habitat adaptation.</title>
        <authorList>
            <person name="Chen M.Y."/>
            <person name="Teng W.K."/>
            <person name="Zhao L."/>
            <person name="Hu C.X."/>
            <person name="Zhou Y.K."/>
            <person name="Han B.P."/>
            <person name="Song L.R."/>
            <person name="Shu W.S."/>
        </authorList>
    </citation>
    <scope>NUCLEOTIDE SEQUENCE [LARGE SCALE GENOMIC DNA]</scope>
    <source>
        <strain evidence="2 3">FACHB-119</strain>
    </source>
</reference>
<name>A0ABR8D987_9NOST</name>
<organism evidence="2 3">
    <name type="scientific">Anabaena azotica FACHB-119</name>
    <dbReference type="NCBI Taxonomy" id="947527"/>
    <lineage>
        <taxon>Bacteria</taxon>
        <taxon>Bacillati</taxon>
        <taxon>Cyanobacteriota</taxon>
        <taxon>Cyanophyceae</taxon>
        <taxon>Nostocales</taxon>
        <taxon>Nostocaceae</taxon>
        <taxon>Anabaena</taxon>
        <taxon>Anabaena azotica</taxon>
    </lineage>
</organism>
<accession>A0ABR8D987</accession>
<evidence type="ECO:0000313" key="2">
    <source>
        <dbReference type="EMBL" id="MBD2502850.1"/>
    </source>
</evidence>
<dbReference type="InterPro" id="IPR002123">
    <property type="entry name" value="Plipid/glycerol_acylTrfase"/>
</dbReference>
<feature type="domain" description="Phospholipid/glycerol acyltransferase" evidence="1">
    <location>
        <begin position="40"/>
        <end position="171"/>
    </location>
</feature>
<dbReference type="PIRSF" id="PIRSF016753">
    <property type="entry name" value="P_lipid/glycerol_ac_tran_prd"/>
    <property type="match status" value="1"/>
</dbReference>
<dbReference type="SUPFAM" id="SSF69593">
    <property type="entry name" value="Glycerol-3-phosphate (1)-acyltransferase"/>
    <property type="match status" value="1"/>
</dbReference>
<keyword evidence="2" id="KW-0012">Acyltransferase</keyword>
<dbReference type="RefSeq" id="WP_190475593.1">
    <property type="nucleotide sequence ID" value="NZ_JACJSG010000028.1"/>
</dbReference>
<dbReference type="Proteomes" id="UP000661112">
    <property type="component" value="Unassembled WGS sequence"/>
</dbReference>
<dbReference type="GO" id="GO:0016746">
    <property type="term" value="F:acyltransferase activity"/>
    <property type="evidence" value="ECO:0007669"/>
    <property type="project" value="UniProtKB-KW"/>
</dbReference>
<protein>
    <submittedName>
        <fullName evidence="2">Acyltransferase family protein</fullName>
    </submittedName>
</protein>
<dbReference type="PANTHER" id="PTHR22753">
    <property type="entry name" value="TRANSMEMBRANE PROTEIN 68"/>
    <property type="match status" value="1"/>
</dbReference>
<proteinExistence type="predicted"/>
<gene>
    <name evidence="2" type="ORF">H6G83_19965</name>
</gene>